<evidence type="ECO:0000256" key="11">
    <source>
        <dbReference type="SAM" id="Phobius"/>
    </source>
</evidence>
<dbReference type="AlphaFoldDB" id="A0A495XYK2"/>
<dbReference type="RefSeq" id="WP_121031875.1">
    <property type="nucleotide sequence ID" value="NZ_JACHVT010000001.1"/>
</dbReference>
<dbReference type="Proteomes" id="UP000590811">
    <property type="component" value="Unassembled WGS sequence"/>
</dbReference>
<keyword evidence="5 11" id="KW-0812">Transmembrane</keyword>
<evidence type="ECO:0000313" key="15">
    <source>
        <dbReference type="Proteomes" id="UP000590811"/>
    </source>
</evidence>
<feature type="transmembrane region" description="Helical" evidence="11">
    <location>
        <begin position="7"/>
        <end position="25"/>
    </location>
</feature>
<evidence type="ECO:0000313" key="14">
    <source>
        <dbReference type="Proteomes" id="UP000278440"/>
    </source>
</evidence>
<comment type="similarity">
    <text evidence="3 10">Belongs to the cytochrome c oxidase bacterial subunit CtaF family.</text>
</comment>
<dbReference type="GO" id="GO:0004129">
    <property type="term" value="F:cytochrome-c oxidase activity"/>
    <property type="evidence" value="ECO:0007669"/>
    <property type="project" value="UniProtKB-EC"/>
</dbReference>
<feature type="transmembrane region" description="Helical" evidence="11">
    <location>
        <begin position="77"/>
        <end position="99"/>
    </location>
</feature>
<keyword evidence="6 10" id="KW-1278">Translocase</keyword>
<keyword evidence="7 11" id="KW-1133">Transmembrane helix</keyword>
<dbReference type="Pfam" id="PF12270">
    <property type="entry name" value="Cyt_c_ox_IV"/>
    <property type="match status" value="1"/>
</dbReference>
<evidence type="ECO:0000256" key="3">
    <source>
        <dbReference type="ARBA" id="ARBA00006870"/>
    </source>
</evidence>
<reference evidence="13 14" key="1">
    <citation type="submission" date="2018-10" db="EMBL/GenBank/DDBJ databases">
        <title>Sequencing the genomes of 1000 actinobacteria strains.</title>
        <authorList>
            <person name="Klenk H.-P."/>
        </authorList>
    </citation>
    <scope>NUCLEOTIDE SEQUENCE [LARGE SCALE GENOMIC DNA]</scope>
    <source>
        <strain evidence="13 14">DSM 44267</strain>
    </source>
</reference>
<comment type="catalytic activity">
    <reaction evidence="9 10">
        <text>4 Fe(II)-[cytochrome c] + O2 + 8 H(+)(in) = 4 Fe(III)-[cytochrome c] + 2 H2O + 4 H(+)(out)</text>
        <dbReference type="Rhea" id="RHEA:11436"/>
        <dbReference type="Rhea" id="RHEA-COMP:10350"/>
        <dbReference type="Rhea" id="RHEA-COMP:14399"/>
        <dbReference type="ChEBI" id="CHEBI:15377"/>
        <dbReference type="ChEBI" id="CHEBI:15378"/>
        <dbReference type="ChEBI" id="CHEBI:15379"/>
        <dbReference type="ChEBI" id="CHEBI:29033"/>
        <dbReference type="ChEBI" id="CHEBI:29034"/>
        <dbReference type="EC" id="7.1.1.9"/>
    </reaction>
</comment>
<evidence type="ECO:0000256" key="10">
    <source>
        <dbReference type="PIRNR" id="PIRNR017385"/>
    </source>
</evidence>
<keyword evidence="8 10" id="KW-0472">Membrane</keyword>
<evidence type="ECO:0000256" key="2">
    <source>
        <dbReference type="ARBA" id="ARBA00004651"/>
    </source>
</evidence>
<evidence type="ECO:0000256" key="1">
    <source>
        <dbReference type="ARBA" id="ARBA00002536"/>
    </source>
</evidence>
<dbReference type="GO" id="GO:0022900">
    <property type="term" value="P:electron transport chain"/>
    <property type="evidence" value="ECO:0007669"/>
    <property type="project" value="InterPro"/>
</dbReference>
<comment type="function">
    <text evidence="1 10">Part of cytochrome c oxidase, its function is unknown.</text>
</comment>
<dbReference type="Proteomes" id="UP000278440">
    <property type="component" value="Unassembled WGS sequence"/>
</dbReference>
<dbReference type="InterPro" id="IPR021050">
    <property type="entry name" value="Cyt_c_oxidase_su4_actinobac"/>
</dbReference>
<name>A0A495XYK2_9MICO</name>
<feature type="transmembrane region" description="Helical" evidence="11">
    <location>
        <begin position="105"/>
        <end position="124"/>
    </location>
</feature>
<protein>
    <recommendedName>
        <fullName evidence="10">Cytochrome c oxidase polypeptide 4</fullName>
        <ecNumber evidence="10">7.1.1.9</ecNumber>
    </recommendedName>
    <alternativeName>
        <fullName evidence="10">Cytochrome aa3 subunit 4</fullName>
    </alternativeName>
    <alternativeName>
        <fullName evidence="10">Cytochrome c oxidase polypeptide IV</fullName>
    </alternativeName>
</protein>
<evidence type="ECO:0000256" key="9">
    <source>
        <dbReference type="ARBA" id="ARBA00047816"/>
    </source>
</evidence>
<feature type="transmembrane region" description="Helical" evidence="11">
    <location>
        <begin position="31"/>
        <end position="52"/>
    </location>
</feature>
<keyword evidence="4 10" id="KW-1003">Cell membrane</keyword>
<evidence type="ECO:0000313" key="12">
    <source>
        <dbReference type="EMBL" id="MBB2984956.1"/>
    </source>
</evidence>
<organism evidence="13 14">
    <name type="scientific">Terracoccus luteus</name>
    <dbReference type="NCBI Taxonomy" id="53356"/>
    <lineage>
        <taxon>Bacteria</taxon>
        <taxon>Bacillati</taxon>
        <taxon>Actinomycetota</taxon>
        <taxon>Actinomycetes</taxon>
        <taxon>Micrococcales</taxon>
        <taxon>Intrasporangiaceae</taxon>
        <taxon>Terracoccus</taxon>
    </lineage>
</organism>
<dbReference type="EMBL" id="JACHVT010000001">
    <property type="protein sequence ID" value="MBB2984956.1"/>
    <property type="molecule type" value="Genomic_DNA"/>
</dbReference>
<evidence type="ECO:0000313" key="13">
    <source>
        <dbReference type="EMBL" id="RKT77786.1"/>
    </source>
</evidence>
<dbReference type="GO" id="GO:0005886">
    <property type="term" value="C:plasma membrane"/>
    <property type="evidence" value="ECO:0007669"/>
    <property type="project" value="UniProtKB-SubCell"/>
</dbReference>
<dbReference type="PIRSF" id="PIRSF017385">
    <property type="entry name" value="CtaF"/>
    <property type="match status" value="1"/>
</dbReference>
<comment type="subcellular location">
    <subcellularLocation>
        <location evidence="2">Cell membrane</location>
        <topology evidence="2">Multi-pass membrane protein</topology>
    </subcellularLocation>
</comment>
<evidence type="ECO:0000256" key="8">
    <source>
        <dbReference type="ARBA" id="ARBA00023136"/>
    </source>
</evidence>
<dbReference type="EMBL" id="RBXT01000001">
    <property type="protein sequence ID" value="RKT77786.1"/>
    <property type="molecule type" value="Genomic_DNA"/>
</dbReference>
<comment type="caution">
    <text evidence="13">The sequence shown here is derived from an EMBL/GenBank/DDBJ whole genome shotgun (WGS) entry which is preliminary data.</text>
</comment>
<sequence>MKVETKLFIYLFIFFIPVTLVYGFWTKFTEPIGLTALILTAGLFVLTGFYFYMTGKNLPLRPEDNLTGEIEEGEGNYGYFVASSWTPLWLAGAGAIMFLGLAVGWWLFIIGAFLGAVAVVLWVFESFSGEYSI</sequence>
<proteinExistence type="inferred from homology"/>
<evidence type="ECO:0000256" key="5">
    <source>
        <dbReference type="ARBA" id="ARBA00022692"/>
    </source>
</evidence>
<evidence type="ECO:0000256" key="7">
    <source>
        <dbReference type="ARBA" id="ARBA00022989"/>
    </source>
</evidence>
<dbReference type="EC" id="7.1.1.9" evidence="10"/>
<comment type="subunit">
    <text evidence="10">Associates with subunits I, II and III to form cytochrome c oxidase.</text>
</comment>
<keyword evidence="14" id="KW-1185">Reference proteome</keyword>
<evidence type="ECO:0000256" key="6">
    <source>
        <dbReference type="ARBA" id="ARBA00022967"/>
    </source>
</evidence>
<evidence type="ECO:0000256" key="4">
    <source>
        <dbReference type="ARBA" id="ARBA00022475"/>
    </source>
</evidence>
<dbReference type="OrthoDB" id="5244617at2"/>
<accession>A0A495XYK2</accession>
<reference evidence="12 15" key="2">
    <citation type="submission" date="2020-08" db="EMBL/GenBank/DDBJ databases">
        <title>Genomic Encyclopedia of Type Strains, Phase IV (KMG-V): Genome sequencing to study the core and pangenomes of soil and plant-associated prokaryotes.</title>
        <authorList>
            <person name="Whitman W."/>
        </authorList>
    </citation>
    <scope>NUCLEOTIDE SEQUENCE [LARGE SCALE GENOMIC DNA]</scope>
    <source>
        <strain evidence="12 15">B3ACCR2</strain>
    </source>
</reference>
<gene>
    <name evidence="13" type="ORF">DFJ68_1214</name>
    <name evidence="12" type="ORF">FHW14_000096</name>
</gene>